<dbReference type="SMART" id="SM00387">
    <property type="entry name" value="HATPase_c"/>
    <property type="match status" value="1"/>
</dbReference>
<evidence type="ECO:0000256" key="12">
    <source>
        <dbReference type="ARBA" id="ARBA00022989"/>
    </source>
</evidence>
<dbReference type="Gene3D" id="1.10.287.130">
    <property type="match status" value="1"/>
</dbReference>
<evidence type="ECO:0000256" key="13">
    <source>
        <dbReference type="ARBA" id="ARBA00023012"/>
    </source>
</evidence>
<dbReference type="InterPro" id="IPR003661">
    <property type="entry name" value="HisK_dim/P_dom"/>
</dbReference>
<evidence type="ECO:0000259" key="17">
    <source>
        <dbReference type="PROSITE" id="PS50885"/>
    </source>
</evidence>
<dbReference type="Gene3D" id="6.10.340.10">
    <property type="match status" value="1"/>
</dbReference>
<dbReference type="SUPFAM" id="SSF47384">
    <property type="entry name" value="Homodimeric domain of signal transducing histidine kinase"/>
    <property type="match status" value="1"/>
</dbReference>
<evidence type="ECO:0000313" key="18">
    <source>
        <dbReference type="EMBL" id="PWQ92911.1"/>
    </source>
</evidence>
<evidence type="ECO:0000256" key="8">
    <source>
        <dbReference type="ARBA" id="ARBA00022692"/>
    </source>
</evidence>
<comment type="catalytic activity">
    <reaction evidence="1 15">
        <text>ATP + protein L-histidine = ADP + protein N-phospho-L-histidine.</text>
        <dbReference type="EC" id="2.7.13.3"/>
    </reaction>
</comment>
<dbReference type="Gene3D" id="3.30.565.10">
    <property type="entry name" value="Histidine kinase-like ATPase, C-terminal domain"/>
    <property type="match status" value="1"/>
</dbReference>
<evidence type="ECO:0000256" key="7">
    <source>
        <dbReference type="ARBA" id="ARBA00022679"/>
    </source>
</evidence>
<dbReference type="InterPro" id="IPR050428">
    <property type="entry name" value="TCS_sensor_his_kinase"/>
</dbReference>
<dbReference type="GO" id="GO:0000155">
    <property type="term" value="F:phosphorelay sensor kinase activity"/>
    <property type="evidence" value="ECO:0007669"/>
    <property type="project" value="InterPro"/>
</dbReference>
<dbReference type="PROSITE" id="PS50885">
    <property type="entry name" value="HAMP"/>
    <property type="match status" value="1"/>
</dbReference>
<evidence type="ECO:0000313" key="19">
    <source>
        <dbReference type="Proteomes" id="UP000245539"/>
    </source>
</evidence>
<proteinExistence type="predicted"/>
<comment type="subcellular location">
    <subcellularLocation>
        <location evidence="3 15">Cell inner membrane</location>
    </subcellularLocation>
    <subcellularLocation>
        <location evidence="2">Membrane</location>
        <topology evidence="2">Multi-pass membrane protein</topology>
    </subcellularLocation>
</comment>
<evidence type="ECO:0000256" key="15">
    <source>
        <dbReference type="RuleBase" id="RU364088"/>
    </source>
</evidence>
<keyword evidence="14 15" id="KW-0472">Membrane</keyword>
<keyword evidence="19" id="KW-1185">Reference proteome</keyword>
<keyword evidence="10 15" id="KW-0418">Kinase</keyword>
<keyword evidence="11 15" id="KW-0067">ATP-binding</keyword>
<dbReference type="InterPro" id="IPR006290">
    <property type="entry name" value="CztS_silS_copS"/>
</dbReference>
<evidence type="ECO:0000256" key="3">
    <source>
        <dbReference type="ARBA" id="ARBA00004533"/>
    </source>
</evidence>
<comment type="caution">
    <text evidence="18">The sequence shown here is derived from an EMBL/GenBank/DDBJ whole genome shotgun (WGS) entry which is preliminary data.</text>
</comment>
<evidence type="ECO:0000256" key="6">
    <source>
        <dbReference type="ARBA" id="ARBA00022553"/>
    </source>
</evidence>
<feature type="transmembrane region" description="Helical" evidence="15">
    <location>
        <begin position="12"/>
        <end position="36"/>
    </location>
</feature>
<keyword evidence="8 15" id="KW-0812">Transmembrane</keyword>
<organism evidence="18 19">
    <name type="scientific">Leucothrix pacifica</name>
    <dbReference type="NCBI Taxonomy" id="1247513"/>
    <lineage>
        <taxon>Bacteria</taxon>
        <taxon>Pseudomonadati</taxon>
        <taxon>Pseudomonadota</taxon>
        <taxon>Gammaproteobacteria</taxon>
        <taxon>Thiotrichales</taxon>
        <taxon>Thiotrichaceae</taxon>
        <taxon>Leucothrix</taxon>
    </lineage>
</organism>
<evidence type="ECO:0000256" key="10">
    <source>
        <dbReference type="ARBA" id="ARBA00022777"/>
    </source>
</evidence>
<dbReference type="Pfam" id="PF00672">
    <property type="entry name" value="HAMP"/>
    <property type="match status" value="1"/>
</dbReference>
<evidence type="ECO:0000256" key="4">
    <source>
        <dbReference type="ARBA" id="ARBA00022475"/>
    </source>
</evidence>
<name>A0A317C3Z4_9GAMM</name>
<gene>
    <name evidence="18" type="ORF">DKW60_18765</name>
</gene>
<dbReference type="InterPro" id="IPR003594">
    <property type="entry name" value="HATPase_dom"/>
</dbReference>
<keyword evidence="7 15" id="KW-0808">Transferase</keyword>
<dbReference type="GO" id="GO:0005886">
    <property type="term" value="C:plasma membrane"/>
    <property type="evidence" value="ECO:0007669"/>
    <property type="project" value="UniProtKB-SubCell"/>
</dbReference>
<dbReference type="AlphaFoldDB" id="A0A317C3Z4"/>
<dbReference type="SMART" id="SM00388">
    <property type="entry name" value="HisKA"/>
    <property type="match status" value="1"/>
</dbReference>
<reference evidence="18 19" key="1">
    <citation type="submission" date="2018-05" db="EMBL/GenBank/DDBJ databases">
        <title>Leucothrix arctica sp. nov., isolated from Arctic seawater.</title>
        <authorList>
            <person name="Choi A."/>
            <person name="Baek K."/>
        </authorList>
    </citation>
    <scope>NUCLEOTIDE SEQUENCE [LARGE SCALE GENOMIC DNA]</scope>
    <source>
        <strain evidence="18 19">JCM 18388</strain>
    </source>
</reference>
<dbReference type="Proteomes" id="UP000245539">
    <property type="component" value="Unassembled WGS sequence"/>
</dbReference>
<dbReference type="EMBL" id="QGKM01000073">
    <property type="protein sequence ID" value="PWQ92911.1"/>
    <property type="molecule type" value="Genomic_DNA"/>
</dbReference>
<dbReference type="OrthoDB" id="9809766at2"/>
<dbReference type="SMART" id="SM00304">
    <property type="entry name" value="HAMP"/>
    <property type="match status" value="1"/>
</dbReference>
<dbReference type="InterPro" id="IPR004358">
    <property type="entry name" value="Sig_transdc_His_kin-like_C"/>
</dbReference>
<evidence type="ECO:0000256" key="5">
    <source>
        <dbReference type="ARBA" id="ARBA00022519"/>
    </source>
</evidence>
<dbReference type="PROSITE" id="PS50109">
    <property type="entry name" value="HIS_KIN"/>
    <property type="match status" value="1"/>
</dbReference>
<keyword evidence="5 15" id="KW-0997">Cell inner membrane</keyword>
<dbReference type="EC" id="2.7.13.3" evidence="15"/>
<protein>
    <recommendedName>
        <fullName evidence="15">Sensor protein</fullName>
        <ecNumber evidence="15">2.7.13.3</ecNumber>
    </recommendedName>
</protein>
<sequence length="451" mass="51417">MIFNRKSSMRKHLILMFIGTSIVLHVIVGAIIQYTVQTHFYDQDYQHITEKFAAIEQPYPDSDISAEDVKGFELSALKVWVIEGEAVSFQNAEIILPKEAIHFLLTTQNTKQSWEWQQGNNWYLAFSFAWDIDKTLVVGININHHIDFFKVINLVIFWSILAALLLTGLYSIFIVNRGLRPLKKFEYYLAKVSPGRLDIRIPTKELPAELEALSNVQNAMLDRLDHGFQRLSDFSSDIAHELRTPLSNMTTQTEVILSNNRELEEYQDALGSNLEELERFSKTINDTLYLAKSENSLLYQNNKQLNLTEQISRLIEYHEIAGEENGVSIELEGQGEFFCDESMFQRAINNLLSNAIRHASDNSIIKVIIEQSDTKLLIGVTNHGDTIPEGSLPFIFDRFYRADKSREHTHSVGAGLGLAITQSIIEAYGGTISAKSSDGFTEFWINFQNLH</sequence>
<dbReference type="InterPro" id="IPR036097">
    <property type="entry name" value="HisK_dim/P_sf"/>
</dbReference>
<evidence type="ECO:0000256" key="14">
    <source>
        <dbReference type="ARBA" id="ARBA00023136"/>
    </source>
</evidence>
<keyword evidence="6" id="KW-0597">Phosphoprotein</keyword>
<keyword evidence="12 15" id="KW-1133">Transmembrane helix</keyword>
<keyword evidence="13 15" id="KW-0902">Two-component regulatory system</keyword>
<dbReference type="SUPFAM" id="SSF55874">
    <property type="entry name" value="ATPase domain of HSP90 chaperone/DNA topoisomerase II/histidine kinase"/>
    <property type="match status" value="1"/>
</dbReference>
<dbReference type="InterPro" id="IPR036890">
    <property type="entry name" value="HATPase_C_sf"/>
</dbReference>
<dbReference type="GO" id="GO:0005524">
    <property type="term" value="F:ATP binding"/>
    <property type="evidence" value="ECO:0007669"/>
    <property type="project" value="UniProtKB-KW"/>
</dbReference>
<keyword evidence="9 15" id="KW-0547">Nucleotide-binding</keyword>
<dbReference type="InterPro" id="IPR003660">
    <property type="entry name" value="HAMP_dom"/>
</dbReference>
<dbReference type="PANTHER" id="PTHR45436">
    <property type="entry name" value="SENSOR HISTIDINE KINASE YKOH"/>
    <property type="match status" value="1"/>
</dbReference>
<feature type="transmembrane region" description="Helical" evidence="15">
    <location>
        <begin position="155"/>
        <end position="175"/>
    </location>
</feature>
<keyword evidence="4 15" id="KW-1003">Cell membrane</keyword>
<dbReference type="PRINTS" id="PR00344">
    <property type="entry name" value="BCTRLSENSOR"/>
</dbReference>
<dbReference type="InterPro" id="IPR005467">
    <property type="entry name" value="His_kinase_dom"/>
</dbReference>
<comment type="function">
    <text evidence="15">Member of a two-component regulatory system.</text>
</comment>
<evidence type="ECO:0000256" key="2">
    <source>
        <dbReference type="ARBA" id="ARBA00004141"/>
    </source>
</evidence>
<dbReference type="NCBIfam" id="TIGR01386">
    <property type="entry name" value="cztS_silS_copS"/>
    <property type="match status" value="1"/>
</dbReference>
<evidence type="ECO:0000256" key="9">
    <source>
        <dbReference type="ARBA" id="ARBA00022741"/>
    </source>
</evidence>
<dbReference type="Pfam" id="PF00512">
    <property type="entry name" value="HisKA"/>
    <property type="match status" value="1"/>
</dbReference>
<evidence type="ECO:0000259" key="16">
    <source>
        <dbReference type="PROSITE" id="PS50109"/>
    </source>
</evidence>
<dbReference type="Pfam" id="PF02518">
    <property type="entry name" value="HATPase_c"/>
    <property type="match status" value="1"/>
</dbReference>
<feature type="domain" description="Histidine kinase" evidence="16">
    <location>
        <begin position="237"/>
        <end position="451"/>
    </location>
</feature>
<evidence type="ECO:0000256" key="11">
    <source>
        <dbReference type="ARBA" id="ARBA00022840"/>
    </source>
</evidence>
<evidence type="ECO:0000256" key="1">
    <source>
        <dbReference type="ARBA" id="ARBA00000085"/>
    </source>
</evidence>
<dbReference type="CDD" id="cd00082">
    <property type="entry name" value="HisKA"/>
    <property type="match status" value="1"/>
</dbReference>
<dbReference type="PANTHER" id="PTHR45436:SF15">
    <property type="entry name" value="SENSOR HISTIDINE KINASE CUSS"/>
    <property type="match status" value="1"/>
</dbReference>
<feature type="domain" description="HAMP" evidence="17">
    <location>
        <begin position="176"/>
        <end position="229"/>
    </location>
</feature>
<accession>A0A317C3Z4</accession>
<dbReference type="RefSeq" id="WP_109839201.1">
    <property type="nucleotide sequence ID" value="NZ_QGKM01000073.1"/>
</dbReference>